<dbReference type="PANTHER" id="PTHR43628">
    <property type="entry name" value="ACTIVATOR OF C KINASE PROTEIN 1-RELATED"/>
    <property type="match status" value="1"/>
</dbReference>
<dbReference type="Gene3D" id="1.10.510.10">
    <property type="entry name" value="Transferase(Phosphotransferase) domain 1"/>
    <property type="match status" value="1"/>
</dbReference>
<evidence type="ECO:0000259" key="1">
    <source>
        <dbReference type="PROSITE" id="PS50011"/>
    </source>
</evidence>
<evidence type="ECO:0000313" key="2">
    <source>
        <dbReference type="EMBL" id="KAK8892768.1"/>
    </source>
</evidence>
<sequence length="1376" mass="161977">MKDIPLKVTMIPKKSVEGLINDDIIRNLYSKFKFFIYQEKSKDDILKSIFSYYIKDILRFLKESSFFSYHINTIYDNKKNSNLNDSNSLLPSNIGDMVICFEKNCYILKQFDINKFTEMINELNEQQVAMINTNIDFDVSPDYFSEEKKEIHNFCSYLLKDRPNNEFIRSTITSIAGYLIRRNYYPTYYFDDSSFFTFDQTIQKEENVKNNLSNFLFSYKKENINMSDKLIDLDDSITDYKKAYNTRKIYEFREKDFVVLRSISKTNKSFKILLVIHLQSLHLFSMKKIEPSEIGSKEFNHEVHFCSNFSHKFIVPFYGFLKKDDKVIGFIYEFMSNRSLNEYLEKQEKIDKTYSLLAIKNIFEAIDYMHSNSLIHRDIKPSNILIDHNFILYLYDFETVREQIELKEENNDEEITSDIGSLLYSSPEQDRGKLISNKTDIYSFGLIIYYLYEKKDMRKNTKIFGSLKKEDDKILPIENASKWIQKLFEKCVQFDPYKRPNNEVIKKIIENEIESIHLHKNGLNSILNGAIPGIFLYFYNIVINKSVDQEYLKETYGNMLWFQFNHINKSSMQKDIFFDLGNFFYQGKLVHQDYFKAKVCFEIAAKENNYEAQNNLGIIYMKGLGTEPDTSLAFQYFMSSANGNNCDAHRNLGICYEYGIGVKQDYLKAIKHYESAAGYEKPDVLIHLGNFYLKGIGVQQNTDIAIKYYNMAIKIGNSDGYIALGNIYYNGVGCAVDYQRAKLYYEKAAEQLDSYAFMYLGDMYRFSKGVERNLTRAIKYYEDSIKFGNPKAYRSLGDLYKDRNNGKTNFQKAIECYNKAVNIYDDPEAAYNLGILFKNGYDIKPDYSKARHYFEISAKKKNYLSYYELGIMYFNGLGVVKNYATAKKYLEISAEHNVSFAHLVLAEIYENGYGVKQDYLQAKLYLEKAAKLGNTFALIFLGDMFKNGQGVEQNNMMAISYYLLAARQNFSTGLYYMGQLYSTGDVAHIDNSKAIQYFLKCIAVKNNRIIYNDSNNKDFQQYILVNNEYCYHSYNDLGLIYITDFEDIEKACNYLKEAAFAEFPFGQNNLGLMHQFFLGNNEYAEHMYQRSSEHHFALAEYNLGFLREKENKIKDAIDYYIKASEDEDIQFNFHGVDYKDKRLEISKMFIICMTNLKLVDYFLQSNLKDAKYYFIKAFSKLKIDERDSNYSFHFQAQNDDPKKFFKYIKDFIINFPLFNFSKTNAKEKFVKIPLQLNQNIIYLPKKMKDEVDLIPIKGEVNKNLVNQQAIITEKIINESTVQIEQVDKLLKIETFEDPGELFDFVVRSPELTKFFIEEIKDIINMMHSSLYTRPYNILFGRINIEKPKPKQEIHHKLNDINELFYRGFEIDEFKKY</sequence>
<dbReference type="Pfam" id="PF00069">
    <property type="entry name" value="Pkinase"/>
    <property type="match status" value="1"/>
</dbReference>
<gene>
    <name evidence="2" type="ORF">M9Y10_030009</name>
</gene>
<dbReference type="InterPro" id="IPR006597">
    <property type="entry name" value="Sel1-like"/>
</dbReference>
<accession>A0ABR2KP49</accession>
<comment type="caution">
    <text evidence="2">The sequence shown here is derived from an EMBL/GenBank/DDBJ whole genome shotgun (WGS) entry which is preliminary data.</text>
</comment>
<dbReference type="PROSITE" id="PS50011">
    <property type="entry name" value="PROTEIN_KINASE_DOM"/>
    <property type="match status" value="1"/>
</dbReference>
<dbReference type="InterPro" id="IPR052945">
    <property type="entry name" value="Mitotic_Regulator"/>
</dbReference>
<protein>
    <recommendedName>
        <fullName evidence="1">Protein kinase domain-containing protein</fullName>
    </recommendedName>
</protein>
<dbReference type="PANTHER" id="PTHR43628:SF1">
    <property type="entry name" value="CHITIN SYNTHASE REGULATORY FACTOR 2-RELATED"/>
    <property type="match status" value="1"/>
</dbReference>
<dbReference type="SMART" id="SM00220">
    <property type="entry name" value="S_TKc"/>
    <property type="match status" value="1"/>
</dbReference>
<dbReference type="SUPFAM" id="SSF81901">
    <property type="entry name" value="HCP-like"/>
    <property type="match status" value="4"/>
</dbReference>
<name>A0ABR2KP49_9EUKA</name>
<feature type="domain" description="Protein kinase" evidence="1">
    <location>
        <begin position="252"/>
        <end position="513"/>
    </location>
</feature>
<proteinExistence type="predicted"/>
<dbReference type="Gene3D" id="1.25.40.10">
    <property type="entry name" value="Tetratricopeptide repeat domain"/>
    <property type="match status" value="3"/>
</dbReference>
<evidence type="ECO:0000313" key="3">
    <source>
        <dbReference type="Proteomes" id="UP001470230"/>
    </source>
</evidence>
<dbReference type="SMART" id="SM00028">
    <property type="entry name" value="TPR"/>
    <property type="match status" value="3"/>
</dbReference>
<dbReference type="Pfam" id="PF08238">
    <property type="entry name" value="Sel1"/>
    <property type="match status" value="13"/>
</dbReference>
<dbReference type="SMART" id="SM00671">
    <property type="entry name" value="SEL1"/>
    <property type="match status" value="15"/>
</dbReference>
<dbReference type="InterPro" id="IPR011990">
    <property type="entry name" value="TPR-like_helical_dom_sf"/>
</dbReference>
<reference evidence="2 3" key="1">
    <citation type="submission" date="2024-04" db="EMBL/GenBank/DDBJ databases">
        <title>Tritrichomonas musculus Genome.</title>
        <authorList>
            <person name="Alves-Ferreira E."/>
            <person name="Grigg M."/>
            <person name="Lorenzi H."/>
            <person name="Galac M."/>
        </authorList>
    </citation>
    <scope>NUCLEOTIDE SEQUENCE [LARGE SCALE GENOMIC DNA]</scope>
    <source>
        <strain evidence="2 3">EAF2021</strain>
    </source>
</reference>
<dbReference type="InterPro" id="IPR011009">
    <property type="entry name" value="Kinase-like_dom_sf"/>
</dbReference>
<dbReference type="InterPro" id="IPR008271">
    <property type="entry name" value="Ser/Thr_kinase_AS"/>
</dbReference>
<dbReference type="SUPFAM" id="SSF56112">
    <property type="entry name" value="Protein kinase-like (PK-like)"/>
    <property type="match status" value="1"/>
</dbReference>
<keyword evidence="3" id="KW-1185">Reference proteome</keyword>
<dbReference type="PROSITE" id="PS00108">
    <property type="entry name" value="PROTEIN_KINASE_ST"/>
    <property type="match status" value="1"/>
</dbReference>
<dbReference type="InterPro" id="IPR019734">
    <property type="entry name" value="TPR_rpt"/>
</dbReference>
<dbReference type="EMBL" id="JAPFFF010000004">
    <property type="protein sequence ID" value="KAK8892768.1"/>
    <property type="molecule type" value="Genomic_DNA"/>
</dbReference>
<dbReference type="InterPro" id="IPR000719">
    <property type="entry name" value="Prot_kinase_dom"/>
</dbReference>
<organism evidence="2 3">
    <name type="scientific">Tritrichomonas musculus</name>
    <dbReference type="NCBI Taxonomy" id="1915356"/>
    <lineage>
        <taxon>Eukaryota</taxon>
        <taxon>Metamonada</taxon>
        <taxon>Parabasalia</taxon>
        <taxon>Tritrichomonadida</taxon>
        <taxon>Tritrichomonadidae</taxon>
        <taxon>Tritrichomonas</taxon>
    </lineage>
</organism>
<dbReference type="Proteomes" id="UP001470230">
    <property type="component" value="Unassembled WGS sequence"/>
</dbReference>